<sequence length="75" mass="7979">MDPAVEASDATSEGVQSQGGQVRLAPPLPDAKWDPTPLSTEDEDDEPKWTEIQLASRIGDLARVTEILSACDSVA</sequence>
<comment type="caution">
    <text evidence="2">The sequence shown here is derived from an EMBL/GenBank/DDBJ whole genome shotgun (WGS) entry which is preliminary data.</text>
</comment>
<keyword evidence="3" id="KW-1185">Reference proteome</keyword>
<dbReference type="EMBL" id="JBAWTH010000093">
    <property type="protein sequence ID" value="KAL2277859.1"/>
    <property type="molecule type" value="Genomic_DNA"/>
</dbReference>
<gene>
    <name evidence="2" type="ORF">FJTKL_15148</name>
</gene>
<feature type="region of interest" description="Disordered" evidence="1">
    <location>
        <begin position="1"/>
        <end position="48"/>
    </location>
</feature>
<reference evidence="2 3" key="1">
    <citation type="submission" date="2024-03" db="EMBL/GenBank/DDBJ databases">
        <title>A high-quality draft genome sequence of Diaporthe vaccinii, a causative agent of upright dieback and viscid rot disease in cranberry plants.</title>
        <authorList>
            <person name="Sarrasin M."/>
            <person name="Lang B.F."/>
            <person name="Burger G."/>
        </authorList>
    </citation>
    <scope>NUCLEOTIDE SEQUENCE [LARGE SCALE GENOMIC DNA]</scope>
    <source>
        <strain evidence="2 3">IS7</strain>
    </source>
</reference>
<evidence type="ECO:0000313" key="3">
    <source>
        <dbReference type="Proteomes" id="UP001600888"/>
    </source>
</evidence>
<dbReference type="Proteomes" id="UP001600888">
    <property type="component" value="Unassembled WGS sequence"/>
</dbReference>
<feature type="compositionally biased region" description="Polar residues" evidence="1">
    <location>
        <begin position="9"/>
        <end position="20"/>
    </location>
</feature>
<name>A0ABR4E610_9PEZI</name>
<accession>A0ABR4E610</accession>
<evidence type="ECO:0000256" key="1">
    <source>
        <dbReference type="SAM" id="MobiDB-lite"/>
    </source>
</evidence>
<organism evidence="2 3">
    <name type="scientific">Diaporthe vaccinii</name>
    <dbReference type="NCBI Taxonomy" id="105482"/>
    <lineage>
        <taxon>Eukaryota</taxon>
        <taxon>Fungi</taxon>
        <taxon>Dikarya</taxon>
        <taxon>Ascomycota</taxon>
        <taxon>Pezizomycotina</taxon>
        <taxon>Sordariomycetes</taxon>
        <taxon>Sordariomycetidae</taxon>
        <taxon>Diaporthales</taxon>
        <taxon>Diaporthaceae</taxon>
        <taxon>Diaporthe</taxon>
        <taxon>Diaporthe eres species complex</taxon>
    </lineage>
</organism>
<evidence type="ECO:0000313" key="2">
    <source>
        <dbReference type="EMBL" id="KAL2277859.1"/>
    </source>
</evidence>
<protein>
    <submittedName>
        <fullName evidence="2">Uncharacterized protein</fullName>
    </submittedName>
</protein>
<proteinExistence type="predicted"/>